<dbReference type="EMBL" id="JADQDO010000010">
    <property type="protein sequence ID" value="MBF9235200.1"/>
    <property type="molecule type" value="Genomic_DNA"/>
</dbReference>
<dbReference type="Pfam" id="PF17038">
    <property type="entry name" value="CBP_BcsN"/>
    <property type="match status" value="1"/>
</dbReference>
<dbReference type="AlphaFoldDB" id="A0A931BU48"/>
<dbReference type="RefSeq" id="WP_210324853.1">
    <property type="nucleotide sequence ID" value="NZ_JADQDO010000010.1"/>
</dbReference>
<proteinExistence type="predicted"/>
<dbReference type="Proteomes" id="UP000599312">
    <property type="component" value="Unassembled WGS sequence"/>
</dbReference>
<gene>
    <name evidence="2" type="primary">bcsN</name>
    <name evidence="2" type="ORF">I2H38_17640</name>
</gene>
<comment type="caution">
    <text evidence="2">The sequence shown here is derived from an EMBL/GenBank/DDBJ whole genome shotgun (WGS) entry which is preliminary data.</text>
</comment>
<reference evidence="2" key="1">
    <citation type="submission" date="2020-11" db="EMBL/GenBank/DDBJ databases">
        <authorList>
            <person name="Kim M.K."/>
        </authorList>
    </citation>
    <scope>NUCLEOTIDE SEQUENCE</scope>
    <source>
        <strain evidence="2">BT350</strain>
    </source>
</reference>
<accession>A0A931BU48</accession>
<evidence type="ECO:0000313" key="2">
    <source>
        <dbReference type="EMBL" id="MBF9235200.1"/>
    </source>
</evidence>
<evidence type="ECO:0000313" key="3">
    <source>
        <dbReference type="Proteomes" id="UP000599312"/>
    </source>
</evidence>
<name>A0A931BU48_9HYPH</name>
<organism evidence="2 3">
    <name type="scientific">Microvirga alba</name>
    <dbReference type="NCBI Taxonomy" id="2791025"/>
    <lineage>
        <taxon>Bacteria</taxon>
        <taxon>Pseudomonadati</taxon>
        <taxon>Pseudomonadota</taxon>
        <taxon>Alphaproteobacteria</taxon>
        <taxon>Hyphomicrobiales</taxon>
        <taxon>Methylobacteriaceae</taxon>
        <taxon>Microvirga</taxon>
    </lineage>
</organism>
<sequence length="265" mass="28516">MRSDLRYTALTSEVSAAQAIILPPPGGVAVIAVLQKKYVNGVSQEIALSTASRTTGQNAFYVSLISDSTARSDIDDTLKLSPLTQERIQTEMDERLPGIDMRTSLFYVQNKYGPFGYATGRSAAGDVCLYAWQQIEPSQGAFFVTSGAVSVRLRLCDADTTEEQLLRTMYAYTISAYFSSDVWNPNANIAPPPVQPQLGQFGAPMYPTGMGPYGTISTPPSPRRAPVTRIAPRPKPVGTDLMTAPPAPELAPLSGYPIVPPPPSQ</sequence>
<dbReference type="InterPro" id="IPR031482">
    <property type="entry name" value="CBP_BcsN"/>
</dbReference>
<keyword evidence="3" id="KW-1185">Reference proteome</keyword>
<feature type="region of interest" description="Disordered" evidence="1">
    <location>
        <begin position="216"/>
        <end position="265"/>
    </location>
</feature>
<evidence type="ECO:0000256" key="1">
    <source>
        <dbReference type="SAM" id="MobiDB-lite"/>
    </source>
</evidence>
<protein>
    <submittedName>
        <fullName evidence="2">Cellulose biosynthesis protein BcsN</fullName>
    </submittedName>
</protein>